<dbReference type="Proteomes" id="UP000217005">
    <property type="component" value="Unassembled WGS sequence"/>
</dbReference>
<evidence type="ECO:0000313" key="5">
    <source>
        <dbReference type="Proteomes" id="UP000217005"/>
    </source>
</evidence>
<evidence type="ECO:0000313" key="4">
    <source>
        <dbReference type="Proteomes" id="UP000216354"/>
    </source>
</evidence>
<evidence type="ECO:0000259" key="1">
    <source>
        <dbReference type="Pfam" id="PF13185"/>
    </source>
</evidence>
<name>A0A261SSV3_9BORD</name>
<dbReference type="Proteomes" id="UP000216354">
    <property type="component" value="Unassembled WGS sequence"/>
</dbReference>
<feature type="domain" description="GAF" evidence="1">
    <location>
        <begin position="70"/>
        <end position="154"/>
    </location>
</feature>
<dbReference type="Pfam" id="PF13185">
    <property type="entry name" value="GAF_2"/>
    <property type="match status" value="1"/>
</dbReference>
<dbReference type="AlphaFoldDB" id="A0A261SSV3"/>
<gene>
    <name evidence="3" type="ORF">CAL27_04080</name>
    <name evidence="2" type="ORF">CEG14_01440</name>
</gene>
<dbReference type="OrthoDB" id="9022072at2"/>
<accession>A0A261SSV3</accession>
<evidence type="ECO:0000313" key="2">
    <source>
        <dbReference type="EMBL" id="OZI40458.1"/>
    </source>
</evidence>
<dbReference type="InterPro" id="IPR029016">
    <property type="entry name" value="GAF-like_dom_sf"/>
</dbReference>
<protein>
    <submittedName>
        <fullName evidence="2">GAF domain-containing protein</fullName>
    </submittedName>
</protein>
<proteinExistence type="predicted"/>
<dbReference type="InterPro" id="IPR003018">
    <property type="entry name" value="GAF"/>
</dbReference>
<evidence type="ECO:0000313" key="3">
    <source>
        <dbReference type="EMBL" id="OZI68651.1"/>
    </source>
</evidence>
<reference evidence="3 4" key="2">
    <citation type="submission" date="2017-05" db="EMBL/GenBank/DDBJ databases">
        <title>Complete and WGS of Bordetella genogroups.</title>
        <authorList>
            <person name="Spilker T."/>
            <person name="Lipuma J."/>
        </authorList>
    </citation>
    <scope>NUCLEOTIDE SEQUENCE [LARGE SCALE GENOMIC DNA]</scope>
    <source>
        <strain evidence="3 4">AU9795</strain>
    </source>
</reference>
<dbReference type="EMBL" id="NEVL01000001">
    <property type="protein sequence ID" value="OZI40458.1"/>
    <property type="molecule type" value="Genomic_DNA"/>
</dbReference>
<sequence>MALSLRHLADHARVLSLAGDRQSQWDTISALLEEAFGHRLFTSLVYLEDLRLMRRLYTTDETISPLGGFKATGNGPWSRHVLDEGKLYVAHDEQDVRTVFSEADMLIERGLQSALNIPVRHQGRVIGSLNLLAGRHAYDDADLDMALVIAGVCAPVFLQERDAALAEAAKVDRAGLDSV</sequence>
<dbReference type="RefSeq" id="WP_094824576.1">
    <property type="nucleotide sequence ID" value="NZ_NEVL01000001.1"/>
</dbReference>
<comment type="caution">
    <text evidence="2">The sequence shown here is derived from an EMBL/GenBank/DDBJ whole genome shotgun (WGS) entry which is preliminary data.</text>
</comment>
<dbReference type="SUPFAM" id="SSF55781">
    <property type="entry name" value="GAF domain-like"/>
    <property type="match status" value="1"/>
</dbReference>
<dbReference type="Gene3D" id="3.30.450.40">
    <property type="match status" value="1"/>
</dbReference>
<reference evidence="2 5" key="1">
    <citation type="submission" date="2017-05" db="EMBL/GenBank/DDBJ databases">
        <title>Complete and WGS of Bordetella genogroups.</title>
        <authorList>
            <person name="Spilker T."/>
            <person name="LiPuma J."/>
        </authorList>
    </citation>
    <scope>NUCLEOTIDE SEQUENCE [LARGE SCALE GENOMIC DNA]</scope>
    <source>
        <strain evidence="2 5">AU17610</strain>
    </source>
</reference>
<dbReference type="EMBL" id="NEVR01000001">
    <property type="protein sequence ID" value="OZI68651.1"/>
    <property type="molecule type" value="Genomic_DNA"/>
</dbReference>
<organism evidence="2 5">
    <name type="scientific">Bordetella genomosp. 1</name>
    <dbReference type="NCBI Taxonomy" id="1395607"/>
    <lineage>
        <taxon>Bacteria</taxon>
        <taxon>Pseudomonadati</taxon>
        <taxon>Pseudomonadota</taxon>
        <taxon>Betaproteobacteria</taxon>
        <taxon>Burkholderiales</taxon>
        <taxon>Alcaligenaceae</taxon>
        <taxon>Bordetella</taxon>
    </lineage>
</organism>
<keyword evidence="4" id="KW-1185">Reference proteome</keyword>